<evidence type="ECO:0000256" key="3">
    <source>
        <dbReference type="SAM" id="MobiDB-lite"/>
    </source>
</evidence>
<keyword evidence="2" id="KW-0863">Zinc-finger</keyword>
<protein>
    <recommendedName>
        <fullName evidence="8">C2H2-type domain-containing protein</fullName>
    </recommendedName>
</protein>
<feature type="domain" description="HTH CENPB-type" evidence="5">
    <location>
        <begin position="298"/>
        <end position="372"/>
    </location>
</feature>
<name>A0AAE0KR48_9CHLO</name>
<proteinExistence type="predicted"/>
<dbReference type="InterPro" id="IPR006600">
    <property type="entry name" value="HTH_CenpB_DNA-bd_dom"/>
</dbReference>
<keyword evidence="2" id="KW-0862">Zinc</keyword>
<dbReference type="AlphaFoldDB" id="A0AAE0KR48"/>
<evidence type="ECO:0000259" key="4">
    <source>
        <dbReference type="PROSITE" id="PS50157"/>
    </source>
</evidence>
<evidence type="ECO:0000256" key="2">
    <source>
        <dbReference type="PROSITE-ProRule" id="PRU00042"/>
    </source>
</evidence>
<evidence type="ECO:0000259" key="5">
    <source>
        <dbReference type="PROSITE" id="PS51253"/>
    </source>
</evidence>
<evidence type="ECO:0000313" key="7">
    <source>
        <dbReference type="Proteomes" id="UP001190700"/>
    </source>
</evidence>
<accession>A0AAE0KR48</accession>
<dbReference type="PROSITE" id="PS50157">
    <property type="entry name" value="ZINC_FINGER_C2H2_2"/>
    <property type="match status" value="1"/>
</dbReference>
<dbReference type="EMBL" id="LGRX02020545">
    <property type="protein sequence ID" value="KAK3257405.1"/>
    <property type="molecule type" value="Genomic_DNA"/>
</dbReference>
<organism evidence="6 7">
    <name type="scientific">Cymbomonas tetramitiformis</name>
    <dbReference type="NCBI Taxonomy" id="36881"/>
    <lineage>
        <taxon>Eukaryota</taxon>
        <taxon>Viridiplantae</taxon>
        <taxon>Chlorophyta</taxon>
        <taxon>Pyramimonadophyceae</taxon>
        <taxon>Pyramimonadales</taxon>
        <taxon>Pyramimonadaceae</taxon>
        <taxon>Cymbomonas</taxon>
    </lineage>
</organism>
<dbReference type="GO" id="GO:0003677">
    <property type="term" value="F:DNA binding"/>
    <property type="evidence" value="ECO:0007669"/>
    <property type="project" value="UniProtKB-KW"/>
</dbReference>
<dbReference type="InterPro" id="IPR013087">
    <property type="entry name" value="Znf_C2H2_type"/>
</dbReference>
<evidence type="ECO:0000256" key="1">
    <source>
        <dbReference type="ARBA" id="ARBA00023125"/>
    </source>
</evidence>
<comment type="caution">
    <text evidence="6">The sequence shown here is derived from an EMBL/GenBank/DDBJ whole genome shotgun (WGS) entry which is preliminary data.</text>
</comment>
<evidence type="ECO:0008006" key="8">
    <source>
        <dbReference type="Google" id="ProtNLM"/>
    </source>
</evidence>
<gene>
    <name evidence="6" type="ORF">CYMTET_33507</name>
</gene>
<feature type="domain" description="C2H2-type" evidence="4">
    <location>
        <begin position="83"/>
        <end position="111"/>
    </location>
</feature>
<dbReference type="PROSITE" id="PS51253">
    <property type="entry name" value="HTH_CENPB"/>
    <property type="match status" value="1"/>
</dbReference>
<keyword evidence="2" id="KW-0479">Metal-binding</keyword>
<keyword evidence="1" id="KW-0238">DNA-binding</keyword>
<dbReference type="Proteomes" id="UP001190700">
    <property type="component" value="Unassembled WGS sequence"/>
</dbReference>
<reference evidence="6 7" key="1">
    <citation type="journal article" date="2015" name="Genome Biol. Evol.">
        <title>Comparative Genomics of a Bacterivorous Green Alga Reveals Evolutionary Causalities and Consequences of Phago-Mixotrophic Mode of Nutrition.</title>
        <authorList>
            <person name="Burns J.A."/>
            <person name="Paasch A."/>
            <person name="Narechania A."/>
            <person name="Kim E."/>
        </authorList>
    </citation>
    <scope>NUCLEOTIDE SEQUENCE [LARGE SCALE GENOMIC DNA]</scope>
    <source>
        <strain evidence="6 7">PLY_AMNH</strain>
    </source>
</reference>
<evidence type="ECO:0000313" key="6">
    <source>
        <dbReference type="EMBL" id="KAK3257405.1"/>
    </source>
</evidence>
<feature type="compositionally biased region" description="Acidic residues" evidence="3">
    <location>
        <begin position="702"/>
        <end position="723"/>
    </location>
</feature>
<feature type="region of interest" description="Disordered" evidence="3">
    <location>
        <begin position="699"/>
        <end position="723"/>
    </location>
</feature>
<sequence>MCSETLIDSAVQVTKSSFAMEVTEVEVTGVTAPPAAIKVVTSVAPRKRKASLLFYHGFSRYVETKAGELVRSYKPPPVPVLRYSCQTCSKVFQHMPALVSHGKACSRGLRTSMTESSTAAMLRHRKEVLEADSGRHIYVSIKVSSDGEAVHLTLEATYSISVNMDTFSQRSIFVSGIREFLCVKFHVHNVSLRSAVEDTDLSLKAPITLTARPAYQGGVQKRKRYSNEEKAHAIHTHDENLLAKAPFPVTATSVQLGIPVANISAWANGVRDSDKIPWRDIVFKACGDSTVKRLKITRKARTGTARYQAMERQLAKEIRQRRARGRKVGPRFLSVRGRQIVKELHPKDTNNFHGSRSWRLNFLRRNGFSNRKRTHKKSKSYASMVPAFQKCLQGICRMISSAPRRHPVEGRFRFQNRFNVDQVPLPFVVGDFEHTIDDKGAKDVWIRQPGSGLEKRQATLQICIRAGKTLEGKNLPQPRIAILFRGTGKRISEAEKTAYHPDVDVYWQKCAWVDRPVAIEWQNGTLIPFLNEHLANEESVVFADNLDAQIQPEYLENQKVNGRALGWSLLKDGAFWSQPIDLGPGREIKRDVDYVQDEWLEEPENLEKWEGTMSASDRRILMTHWAGCGYKRTCERISFDRYFAKSGCKLTVTGEGDNEINPEGLSVFTFDRLSCGALVENPVQGNIQPATHAEMEAATQVEELEEEREELSEEGSDDNGDDEAERFYVPDGYTLLKDPPAEEQLNFCLIGWHVMYKWNGVGWCHGWIKKFYPKHRRGYNFEVLYEDGDRRDHTLVLKNYGHGDAVPSGTWCLLKAKDAR</sequence>
<dbReference type="GO" id="GO:0008270">
    <property type="term" value="F:zinc ion binding"/>
    <property type="evidence" value="ECO:0007669"/>
    <property type="project" value="UniProtKB-KW"/>
</dbReference>
<keyword evidence="7" id="KW-1185">Reference proteome</keyword>